<feature type="region of interest" description="Disordered" evidence="1">
    <location>
        <begin position="1"/>
        <end position="30"/>
    </location>
</feature>
<reference evidence="2" key="1">
    <citation type="submission" date="2019-05" db="EMBL/GenBank/DDBJ databases">
        <authorList>
            <person name="Piombo E."/>
        </authorList>
    </citation>
    <scope>NUCLEOTIDE SEQUENCE</scope>
    <source>
        <strain evidence="2">C2S</strain>
    </source>
</reference>
<evidence type="ECO:0000313" key="2">
    <source>
        <dbReference type="EMBL" id="VTT73197.1"/>
    </source>
</evidence>
<evidence type="ECO:0000256" key="1">
    <source>
        <dbReference type="SAM" id="MobiDB-lite"/>
    </source>
</evidence>
<gene>
    <name evidence="2" type="ORF">C2S_8929</name>
</gene>
<organism evidence="2 3">
    <name type="scientific">Fusarium fujikuroi</name>
    <name type="common">Bakanae and foot rot disease fungus</name>
    <name type="synonym">Gibberella fujikuroi</name>
    <dbReference type="NCBI Taxonomy" id="5127"/>
    <lineage>
        <taxon>Eukaryota</taxon>
        <taxon>Fungi</taxon>
        <taxon>Dikarya</taxon>
        <taxon>Ascomycota</taxon>
        <taxon>Pezizomycotina</taxon>
        <taxon>Sordariomycetes</taxon>
        <taxon>Hypocreomycetidae</taxon>
        <taxon>Hypocreales</taxon>
        <taxon>Nectriaceae</taxon>
        <taxon>Fusarium</taxon>
        <taxon>Fusarium fujikuroi species complex</taxon>
    </lineage>
</organism>
<dbReference type="PANTHER" id="PTHR37012">
    <property type="entry name" value="B-ZIP TRANSCRIPTION FACTOR (EUROFUNG)-RELATED"/>
    <property type="match status" value="1"/>
</dbReference>
<dbReference type="Proteomes" id="UP000760494">
    <property type="component" value="Unassembled WGS sequence"/>
</dbReference>
<dbReference type="AlphaFoldDB" id="A0A2H3SEA8"/>
<protein>
    <submittedName>
        <fullName evidence="2">Uncharacterized protein</fullName>
    </submittedName>
</protein>
<comment type="caution">
    <text evidence="2">The sequence shown here is derived from an EMBL/GenBank/DDBJ whole genome shotgun (WGS) entry which is preliminary data.</text>
</comment>
<proteinExistence type="predicted"/>
<dbReference type="PANTHER" id="PTHR37012:SF7">
    <property type="entry name" value="B-ZIP TRANSCRIPTION FACTOR (EUROFUNG)-RELATED"/>
    <property type="match status" value="1"/>
</dbReference>
<evidence type="ECO:0000313" key="3">
    <source>
        <dbReference type="Proteomes" id="UP000760494"/>
    </source>
</evidence>
<sequence>MTNGTLINDRKSRKRELDRKSQRLARQRTRSRMAHLETLVANFRETDSDVRFSSLNEQLSKVISERDGLRSLLESLNFTIRSHLDETSAKKPFPSSARCKDGRAQSLQSRLDVPDFQETSGNEAFDTAASMNSTDEAQAWHNPESLDLDPSLFQLPPLSPDFLSTIVPQIGPPRCECMLGGGSHGTGTTLNIWRQLNDLHQSLANIDLAAEDRQSEDSVIRAVLYGWNCVTAAGQALNTCRMLRSIDELSGLKSSPTDRLAILSLIRLMLVSQSSTRKAALPRWLHARPSQNLPHAIAIDFVFWPGIRERLVFSEHEYCTDSFWRSAVSDTKLLWPLELSDAYVQNSMTGDLHLSPYFRTFIRDLSNWTVSPEFLKKYPELYNDIKGY</sequence>
<dbReference type="EMBL" id="CABFJX010000368">
    <property type="protein sequence ID" value="VTT73197.1"/>
    <property type="molecule type" value="Genomic_DNA"/>
</dbReference>
<dbReference type="InterPro" id="IPR021833">
    <property type="entry name" value="DUF3425"/>
</dbReference>
<dbReference type="CDD" id="cd14688">
    <property type="entry name" value="bZIP_YAP"/>
    <property type="match status" value="1"/>
</dbReference>
<accession>A0A2H3SEA8</accession>
<dbReference type="Pfam" id="PF11905">
    <property type="entry name" value="DUF3425"/>
    <property type="match status" value="1"/>
</dbReference>
<name>A0A2H3SEA8_FUSFU</name>